<reference evidence="1 2" key="2">
    <citation type="journal article" date="2017" name="Antonie Van Leeuwenhoek">
        <title>Rhizobium rhizosphaerae sp. nov., a novel species isolated from rice rhizosphere.</title>
        <authorList>
            <person name="Zhao J.J."/>
            <person name="Zhang J."/>
            <person name="Zhang R.J."/>
            <person name="Zhang C.W."/>
            <person name="Yin H.Q."/>
            <person name="Zhang X.X."/>
        </authorList>
    </citation>
    <scope>NUCLEOTIDE SEQUENCE [LARGE SCALE GENOMIC DNA]</scope>
    <source>
        <strain evidence="1 2">ACAM 611</strain>
    </source>
</reference>
<proteinExistence type="predicted"/>
<keyword evidence="2" id="KW-1185">Reference proteome</keyword>
<reference evidence="1 2" key="1">
    <citation type="journal article" date="2012" name="J. Bacteriol.">
        <title>Genome sequence of proteorhodopsin-containing sea ice bacterium Glaciecola punicea ACAM 611T.</title>
        <authorList>
            <person name="Qin Q.-L."/>
            <person name="Xie B.-B."/>
            <person name="Shu Y.-L."/>
            <person name="Rong J.-C."/>
            <person name="Zhao D.-L."/>
            <person name="Zhang X.-Y."/>
            <person name="Chen X.-L."/>
            <person name="Zhou B.-C."/>
            <person name="Zhanga Y.-Z."/>
        </authorList>
    </citation>
    <scope>NUCLEOTIDE SEQUENCE [LARGE SCALE GENOMIC DNA]</scope>
    <source>
        <strain evidence="1 2">ACAM 611</strain>
    </source>
</reference>
<dbReference type="AlphaFoldDB" id="H5T7G6"/>
<comment type="caution">
    <text evidence="1">The sequence shown here is derived from an EMBL/GenBank/DDBJ whole genome shotgun (WGS) entry which is preliminary data.</text>
</comment>
<dbReference type="EMBL" id="BAET01000002">
    <property type="protein sequence ID" value="GAB54243.1"/>
    <property type="molecule type" value="Genomic_DNA"/>
</dbReference>
<name>H5T7G6_9ALTE</name>
<gene>
    <name evidence="1" type="ORF">GPUN_0089</name>
</gene>
<evidence type="ECO:0000313" key="2">
    <source>
        <dbReference type="Proteomes" id="UP000053586"/>
    </source>
</evidence>
<evidence type="ECO:0000313" key="1">
    <source>
        <dbReference type="EMBL" id="GAB54243.1"/>
    </source>
</evidence>
<protein>
    <submittedName>
        <fullName evidence="1">Uncharacterized protein</fullName>
    </submittedName>
</protein>
<dbReference type="Proteomes" id="UP000053586">
    <property type="component" value="Unassembled WGS sequence"/>
</dbReference>
<accession>H5T7G6</accession>
<dbReference type="RefSeq" id="WP_006002281.1">
    <property type="nucleotide sequence ID" value="NZ_BAET01000002.1"/>
</dbReference>
<organism evidence="1 2">
    <name type="scientific">Glaciecola punicea ACAM 611</name>
    <dbReference type="NCBI Taxonomy" id="1121923"/>
    <lineage>
        <taxon>Bacteria</taxon>
        <taxon>Pseudomonadati</taxon>
        <taxon>Pseudomonadota</taxon>
        <taxon>Gammaproteobacteria</taxon>
        <taxon>Alteromonadales</taxon>
        <taxon>Alteromonadaceae</taxon>
        <taxon>Glaciecola</taxon>
    </lineage>
</organism>
<dbReference type="STRING" id="56804.BAE46_03780"/>
<dbReference type="OrthoDB" id="3399180at2"/>
<sequence>MKARLPVAALLLSEKAKYIYIGPNGRDVLNAEDVSKYENKTEKELDTKCAKCLATGLMFL</sequence>